<evidence type="ECO:0000313" key="2">
    <source>
        <dbReference type="Proteomes" id="UP000176998"/>
    </source>
</evidence>
<reference evidence="1 2" key="1">
    <citation type="submission" date="2016-09" db="EMBL/GenBank/DDBJ databases">
        <authorList>
            <person name="Capua I."/>
            <person name="De Benedictis P."/>
            <person name="Joannis T."/>
            <person name="Lombin L.H."/>
            <person name="Cattoli G."/>
        </authorList>
    </citation>
    <scope>NUCLEOTIDE SEQUENCE [LARGE SCALE GENOMIC DNA]</scope>
    <source>
        <strain evidence="1 2">IMI 309357</strain>
    </source>
</reference>
<organism evidence="1 2">
    <name type="scientific">Colletotrichum orchidophilum</name>
    <dbReference type="NCBI Taxonomy" id="1209926"/>
    <lineage>
        <taxon>Eukaryota</taxon>
        <taxon>Fungi</taxon>
        <taxon>Dikarya</taxon>
        <taxon>Ascomycota</taxon>
        <taxon>Pezizomycotina</taxon>
        <taxon>Sordariomycetes</taxon>
        <taxon>Hypocreomycetidae</taxon>
        <taxon>Glomerellales</taxon>
        <taxon>Glomerellaceae</taxon>
        <taxon>Colletotrichum</taxon>
    </lineage>
</organism>
<dbReference type="GeneID" id="34554013"/>
<dbReference type="AlphaFoldDB" id="A0A1G4BRQ2"/>
<protein>
    <submittedName>
        <fullName evidence="1">Uncharacterized protein</fullName>
    </submittedName>
</protein>
<name>A0A1G4BRQ2_9PEZI</name>
<dbReference type="EMBL" id="MJBS01000004">
    <property type="protein sequence ID" value="OHF03985.1"/>
    <property type="molecule type" value="Genomic_DNA"/>
</dbReference>
<keyword evidence="2" id="KW-1185">Reference proteome</keyword>
<dbReference type="Proteomes" id="UP000176998">
    <property type="component" value="Unassembled WGS sequence"/>
</dbReference>
<dbReference type="RefSeq" id="XP_022481120.1">
    <property type="nucleotide sequence ID" value="XM_022612503.1"/>
</dbReference>
<comment type="caution">
    <text evidence="1">The sequence shown here is derived from an EMBL/GenBank/DDBJ whole genome shotgun (WGS) entry which is preliminary data.</text>
</comment>
<sequence length="34" mass="3640">MGTSKSRVFHPVAGRLILETSTRQGLSNRSQPAG</sequence>
<proteinExistence type="predicted"/>
<accession>A0A1G4BRQ2</accession>
<evidence type="ECO:0000313" key="1">
    <source>
        <dbReference type="EMBL" id="OHF03985.1"/>
    </source>
</evidence>
<gene>
    <name evidence="1" type="ORF">CORC01_00847</name>
</gene>